<evidence type="ECO:0000313" key="1">
    <source>
        <dbReference type="EMBL" id="EAY04544.1"/>
    </source>
</evidence>
<gene>
    <name evidence="1" type="ORF">TVAG_244450</name>
</gene>
<evidence type="ECO:0000313" key="2">
    <source>
        <dbReference type="Proteomes" id="UP000001542"/>
    </source>
</evidence>
<dbReference type="KEGG" id="tva:4762407"/>
<protein>
    <submittedName>
        <fullName evidence="1">Uncharacterized protein</fullName>
    </submittedName>
</protein>
<reference evidence="1" key="1">
    <citation type="submission" date="2006-10" db="EMBL/GenBank/DDBJ databases">
        <authorList>
            <person name="Amadeo P."/>
            <person name="Zhao Q."/>
            <person name="Wortman J."/>
            <person name="Fraser-Liggett C."/>
            <person name="Carlton J."/>
        </authorList>
    </citation>
    <scope>NUCLEOTIDE SEQUENCE</scope>
    <source>
        <strain evidence="1">G3</strain>
    </source>
</reference>
<dbReference type="VEuPathDB" id="TrichDB:TVAGG3_0689920"/>
<dbReference type="AlphaFoldDB" id="A2ES32"/>
<proteinExistence type="predicted"/>
<organism evidence="1 2">
    <name type="scientific">Trichomonas vaginalis (strain ATCC PRA-98 / G3)</name>
    <dbReference type="NCBI Taxonomy" id="412133"/>
    <lineage>
        <taxon>Eukaryota</taxon>
        <taxon>Metamonada</taxon>
        <taxon>Parabasalia</taxon>
        <taxon>Trichomonadida</taxon>
        <taxon>Trichomonadidae</taxon>
        <taxon>Trichomonas</taxon>
    </lineage>
</organism>
<reference evidence="1" key="2">
    <citation type="journal article" date="2007" name="Science">
        <title>Draft genome sequence of the sexually transmitted pathogen Trichomonas vaginalis.</title>
        <authorList>
            <person name="Carlton J.M."/>
            <person name="Hirt R.P."/>
            <person name="Silva J.C."/>
            <person name="Delcher A.L."/>
            <person name="Schatz M."/>
            <person name="Zhao Q."/>
            <person name="Wortman J.R."/>
            <person name="Bidwell S.L."/>
            <person name="Alsmark U.C.M."/>
            <person name="Besteiro S."/>
            <person name="Sicheritz-Ponten T."/>
            <person name="Noel C.J."/>
            <person name="Dacks J.B."/>
            <person name="Foster P.G."/>
            <person name="Simillion C."/>
            <person name="Van de Peer Y."/>
            <person name="Miranda-Saavedra D."/>
            <person name="Barton G.J."/>
            <person name="Westrop G.D."/>
            <person name="Mueller S."/>
            <person name="Dessi D."/>
            <person name="Fiori P.L."/>
            <person name="Ren Q."/>
            <person name="Paulsen I."/>
            <person name="Zhang H."/>
            <person name="Bastida-Corcuera F.D."/>
            <person name="Simoes-Barbosa A."/>
            <person name="Brown M.T."/>
            <person name="Hayes R.D."/>
            <person name="Mukherjee M."/>
            <person name="Okumura C.Y."/>
            <person name="Schneider R."/>
            <person name="Smith A.J."/>
            <person name="Vanacova S."/>
            <person name="Villalvazo M."/>
            <person name="Haas B.J."/>
            <person name="Pertea M."/>
            <person name="Feldblyum T.V."/>
            <person name="Utterback T.R."/>
            <person name="Shu C.L."/>
            <person name="Osoegawa K."/>
            <person name="de Jong P.J."/>
            <person name="Hrdy I."/>
            <person name="Horvathova L."/>
            <person name="Zubacova Z."/>
            <person name="Dolezal P."/>
            <person name="Malik S.B."/>
            <person name="Logsdon J.M. Jr."/>
            <person name="Henze K."/>
            <person name="Gupta A."/>
            <person name="Wang C.C."/>
            <person name="Dunne R.L."/>
            <person name="Upcroft J.A."/>
            <person name="Upcroft P."/>
            <person name="White O."/>
            <person name="Salzberg S.L."/>
            <person name="Tang P."/>
            <person name="Chiu C.-H."/>
            <person name="Lee Y.-S."/>
            <person name="Embley T.M."/>
            <person name="Coombs G.H."/>
            <person name="Mottram J.C."/>
            <person name="Tachezy J."/>
            <person name="Fraser-Liggett C.M."/>
            <person name="Johnson P.J."/>
        </authorList>
    </citation>
    <scope>NUCLEOTIDE SEQUENCE [LARGE SCALE GENOMIC DNA]</scope>
    <source>
        <strain evidence="1">G3</strain>
    </source>
</reference>
<dbReference type="EMBL" id="DS113472">
    <property type="protein sequence ID" value="EAY04544.1"/>
    <property type="molecule type" value="Genomic_DNA"/>
</dbReference>
<sequence>MSSDDFSSILTSIDQWFIENGETCSPRSNELSFKGFLLVSLAKQRDDKNLDFDEMIINNLIRYSIKTNSYDLQIQLIQTLAENYIDRNKNADFLIKNQLFDWIYSRFKDSVTKYPQLKLALFHLVFNLIIYTNDLAWLPHDFFFELFPSSLTDEFRFPIDIFISEVLPKVFIQKNLADAKLPNNQFLILCYEIGIEDQNFLNSMIKYFPRYFNFSDRETQIPSELFSALLNYFNENPNNEFYLNFLKIFDIGVSNEDLMLLFISMFENIFNFAKENEIFNNNSIPILISIKQKLPRDVPECAFIKTADIGIQTLQ</sequence>
<keyword evidence="2" id="KW-1185">Reference proteome</keyword>
<dbReference type="InParanoid" id="A2ES32"/>
<dbReference type="VEuPathDB" id="TrichDB:TVAG_244450"/>
<name>A2ES32_TRIV3</name>
<dbReference type="Proteomes" id="UP000001542">
    <property type="component" value="Unassembled WGS sequence"/>
</dbReference>
<accession>A2ES32</accession>
<dbReference type="RefSeq" id="XP_001316767.1">
    <property type="nucleotide sequence ID" value="XM_001316732.1"/>
</dbReference>